<organism evidence="10 11">
    <name type="scientific">Riccia sorocarpa</name>
    <dbReference type="NCBI Taxonomy" id="122646"/>
    <lineage>
        <taxon>Eukaryota</taxon>
        <taxon>Viridiplantae</taxon>
        <taxon>Streptophyta</taxon>
        <taxon>Embryophyta</taxon>
        <taxon>Marchantiophyta</taxon>
        <taxon>Marchantiopsida</taxon>
        <taxon>Marchantiidae</taxon>
        <taxon>Marchantiales</taxon>
        <taxon>Ricciaceae</taxon>
        <taxon>Riccia</taxon>
    </lineage>
</organism>
<dbReference type="InterPro" id="IPR016161">
    <property type="entry name" value="Ald_DH/histidinol_DH"/>
</dbReference>
<evidence type="ECO:0000313" key="10">
    <source>
        <dbReference type="EMBL" id="KAL3678571.1"/>
    </source>
</evidence>
<dbReference type="PANTHER" id="PTHR43570">
    <property type="entry name" value="ALDEHYDE DEHYDROGENASE"/>
    <property type="match status" value="1"/>
</dbReference>
<dbReference type="InterPro" id="IPR016162">
    <property type="entry name" value="Ald_DH_N"/>
</dbReference>
<gene>
    <name evidence="10" type="ORF">R1sor_021527</name>
</gene>
<keyword evidence="3" id="KW-0520">NAD</keyword>
<dbReference type="InterPro" id="IPR015590">
    <property type="entry name" value="Aldehyde_DH_dom"/>
</dbReference>
<dbReference type="PANTHER" id="PTHR43570:SF16">
    <property type="entry name" value="ALDEHYDE DEHYDROGENASE TYPE III, ISOFORM Q"/>
    <property type="match status" value="1"/>
</dbReference>
<sequence>MENGPDAASVVEQLRSVFASGKTRSVKWRIEQLKGISRFVTEKENELCEAVHKDLHKPFFESYTAEIATTKSSTAETIKSLPKWMKPEKVGTNLLVHPASAEILPEPLGVCLIIAPWNYPVWLSLEPLIGAISAGNCAVLKPSEVAQHTSAYIAEWLPKYVDPEAVKVIEGGVSVATQLLAQKWDKIFYTGGGNVARIILAAAAKHLTPVTLELGGKSPVIVDSTVDVEAVAKRIAWGKWPSNNGQACIAPDYVLAEESVVPKLVSSLKENLKAFYGGNPQKAEISRVINQAHFGRLVGMLQDGGTLDKVVHGGETDEDDLYIAPTIVLDPPDDSPIMQEEIFGPLLVIKPIKGVAEAIQFVNSRPKPLALYIFSQNKAVQDRVIQETSSGGVTINDTVLHVAVTGLPFGGVGESGMGAYHGPHSFNLFSHRKAILNRSYKIDNAIRYPPYTTKKQKLIRSVMAGDLLGVILILLGLK</sequence>
<accession>A0ABD3GIZ5</accession>
<keyword evidence="11" id="KW-1185">Reference proteome</keyword>
<keyword evidence="2 5" id="KW-0560">Oxidoreductase</keyword>
<dbReference type="InterPro" id="IPR016163">
    <property type="entry name" value="Ald_DH_C"/>
</dbReference>
<evidence type="ECO:0000256" key="8">
    <source>
        <dbReference type="RuleBase" id="RU003345"/>
    </source>
</evidence>
<feature type="domain" description="Aldehyde dehydrogenase" evidence="9">
    <location>
        <begin position="6"/>
        <end position="434"/>
    </location>
</feature>
<dbReference type="CDD" id="cd07087">
    <property type="entry name" value="ALDH_F3-13-14_CALDH-like"/>
    <property type="match status" value="1"/>
</dbReference>
<dbReference type="GO" id="GO:0004029">
    <property type="term" value="F:aldehyde dehydrogenase (NAD+) activity"/>
    <property type="evidence" value="ECO:0007669"/>
    <property type="project" value="UniProtKB-EC"/>
</dbReference>
<evidence type="ECO:0000256" key="6">
    <source>
        <dbReference type="PIRSR" id="PIRSR036492-1"/>
    </source>
</evidence>
<feature type="active site" evidence="6">
    <location>
        <position position="248"/>
    </location>
</feature>
<evidence type="ECO:0000256" key="7">
    <source>
        <dbReference type="PROSITE-ProRule" id="PRU10007"/>
    </source>
</evidence>
<dbReference type="InterPro" id="IPR029510">
    <property type="entry name" value="Ald_DH_CS_GLU"/>
</dbReference>
<dbReference type="AlphaFoldDB" id="A0ABD3GIZ5"/>
<dbReference type="Pfam" id="PF00171">
    <property type="entry name" value="Aldedh"/>
    <property type="match status" value="1"/>
</dbReference>
<reference evidence="10 11" key="1">
    <citation type="submission" date="2024-09" db="EMBL/GenBank/DDBJ databases">
        <title>Chromosome-scale assembly of Riccia sorocarpa.</title>
        <authorList>
            <person name="Paukszto L."/>
        </authorList>
    </citation>
    <scope>NUCLEOTIDE SEQUENCE [LARGE SCALE GENOMIC DNA]</scope>
    <source>
        <strain evidence="10">LP-2024</strain>
        <tissue evidence="10">Aerial parts of the thallus</tissue>
    </source>
</reference>
<evidence type="ECO:0000256" key="1">
    <source>
        <dbReference type="ARBA" id="ARBA00009986"/>
    </source>
</evidence>
<evidence type="ECO:0000256" key="4">
    <source>
        <dbReference type="ARBA" id="ARBA00049194"/>
    </source>
</evidence>
<evidence type="ECO:0000256" key="5">
    <source>
        <dbReference type="PIRNR" id="PIRNR036492"/>
    </source>
</evidence>
<evidence type="ECO:0000256" key="3">
    <source>
        <dbReference type="ARBA" id="ARBA00023027"/>
    </source>
</evidence>
<dbReference type="PROSITE" id="PS00687">
    <property type="entry name" value="ALDEHYDE_DEHYDR_GLU"/>
    <property type="match status" value="1"/>
</dbReference>
<comment type="catalytic activity">
    <reaction evidence="4">
        <text>an aldehyde + NAD(+) + H2O = a carboxylate + NADH + 2 H(+)</text>
        <dbReference type="Rhea" id="RHEA:16185"/>
        <dbReference type="ChEBI" id="CHEBI:15377"/>
        <dbReference type="ChEBI" id="CHEBI:15378"/>
        <dbReference type="ChEBI" id="CHEBI:17478"/>
        <dbReference type="ChEBI" id="CHEBI:29067"/>
        <dbReference type="ChEBI" id="CHEBI:57540"/>
        <dbReference type="ChEBI" id="CHEBI:57945"/>
        <dbReference type="EC" id="1.2.1.3"/>
    </reaction>
</comment>
<comment type="caution">
    <text evidence="10">The sequence shown here is derived from an EMBL/GenBank/DDBJ whole genome shotgun (WGS) entry which is preliminary data.</text>
</comment>
<dbReference type="FunFam" id="3.40.309.10:FF:000003">
    <property type="entry name" value="Aldehyde dehydrogenase"/>
    <property type="match status" value="1"/>
</dbReference>
<dbReference type="EMBL" id="JBJQOH010000007">
    <property type="protein sequence ID" value="KAL3678571.1"/>
    <property type="molecule type" value="Genomic_DNA"/>
</dbReference>
<dbReference type="PIRSF" id="PIRSF036492">
    <property type="entry name" value="ALDH"/>
    <property type="match status" value="1"/>
</dbReference>
<proteinExistence type="inferred from homology"/>
<dbReference type="SUPFAM" id="SSF53720">
    <property type="entry name" value="ALDH-like"/>
    <property type="match status" value="1"/>
</dbReference>
<dbReference type="InterPro" id="IPR012394">
    <property type="entry name" value="Aldehyde_DH_NAD(P)"/>
</dbReference>
<feature type="active site" evidence="6 7">
    <location>
        <position position="213"/>
    </location>
</feature>
<evidence type="ECO:0000256" key="2">
    <source>
        <dbReference type="ARBA" id="ARBA00023002"/>
    </source>
</evidence>
<evidence type="ECO:0000313" key="11">
    <source>
        <dbReference type="Proteomes" id="UP001633002"/>
    </source>
</evidence>
<dbReference type="Gene3D" id="3.40.605.10">
    <property type="entry name" value="Aldehyde Dehydrogenase, Chain A, domain 1"/>
    <property type="match status" value="1"/>
</dbReference>
<comment type="similarity">
    <text evidence="1 5 8">Belongs to the aldehyde dehydrogenase family.</text>
</comment>
<evidence type="ECO:0000259" key="9">
    <source>
        <dbReference type="Pfam" id="PF00171"/>
    </source>
</evidence>
<name>A0ABD3GIZ5_9MARC</name>
<dbReference type="Gene3D" id="3.40.309.10">
    <property type="entry name" value="Aldehyde Dehydrogenase, Chain A, domain 2"/>
    <property type="match status" value="1"/>
</dbReference>
<dbReference type="Proteomes" id="UP001633002">
    <property type="component" value="Unassembled WGS sequence"/>
</dbReference>
<protein>
    <recommendedName>
        <fullName evidence="5">Aldehyde dehydrogenase</fullName>
    </recommendedName>
</protein>
<dbReference type="FunFam" id="3.40.605.10:FF:000004">
    <property type="entry name" value="Aldehyde dehydrogenase"/>
    <property type="match status" value="1"/>
</dbReference>